<dbReference type="SUPFAM" id="SSF46785">
    <property type="entry name" value="Winged helix' DNA-binding domain"/>
    <property type="match status" value="1"/>
</dbReference>
<name>A0A1Q2D536_9ENTE</name>
<dbReference type="Gene3D" id="2.60.120.10">
    <property type="entry name" value="Jelly Rolls"/>
    <property type="match status" value="1"/>
</dbReference>
<dbReference type="SUPFAM" id="SSF51206">
    <property type="entry name" value="cAMP-binding domain-like"/>
    <property type="match status" value="1"/>
</dbReference>
<dbReference type="SMART" id="SM00100">
    <property type="entry name" value="cNMP"/>
    <property type="match status" value="1"/>
</dbReference>
<dbReference type="AlphaFoldDB" id="A0A1Q2D536"/>
<dbReference type="KEGG" id="vpi:BW732_03555"/>
<dbReference type="OrthoDB" id="581021at2"/>
<dbReference type="CDD" id="cd00038">
    <property type="entry name" value="CAP_ED"/>
    <property type="match status" value="1"/>
</dbReference>
<dbReference type="EMBL" id="CP019609">
    <property type="protein sequence ID" value="AQP53401.1"/>
    <property type="molecule type" value="Genomic_DNA"/>
</dbReference>
<organism evidence="1 2">
    <name type="scientific">Vagococcus penaei</name>
    <dbReference type="NCBI Taxonomy" id="633807"/>
    <lineage>
        <taxon>Bacteria</taxon>
        <taxon>Bacillati</taxon>
        <taxon>Bacillota</taxon>
        <taxon>Bacilli</taxon>
        <taxon>Lactobacillales</taxon>
        <taxon>Enterococcaceae</taxon>
        <taxon>Vagococcus</taxon>
    </lineage>
</organism>
<dbReference type="InterPro" id="IPR000595">
    <property type="entry name" value="cNMP-bd_dom"/>
</dbReference>
<dbReference type="STRING" id="633807.BW732_03555"/>
<dbReference type="Proteomes" id="UP000188246">
    <property type="component" value="Chromosome"/>
</dbReference>
<evidence type="ECO:0000313" key="1">
    <source>
        <dbReference type="EMBL" id="AQP53401.1"/>
    </source>
</evidence>
<dbReference type="InterPro" id="IPR014710">
    <property type="entry name" value="RmlC-like_jellyroll"/>
</dbReference>
<dbReference type="InterPro" id="IPR018490">
    <property type="entry name" value="cNMP-bd_dom_sf"/>
</dbReference>
<dbReference type="InterPro" id="IPR036390">
    <property type="entry name" value="WH_DNA-bd_sf"/>
</dbReference>
<dbReference type="GO" id="GO:0005829">
    <property type="term" value="C:cytosol"/>
    <property type="evidence" value="ECO:0007669"/>
    <property type="project" value="TreeGrafter"/>
</dbReference>
<evidence type="ECO:0000313" key="2">
    <source>
        <dbReference type="Proteomes" id="UP000188246"/>
    </source>
</evidence>
<accession>A0A1Q2D536</accession>
<dbReference type="Pfam" id="PF00027">
    <property type="entry name" value="cNMP_binding"/>
    <property type="match status" value="1"/>
</dbReference>
<dbReference type="PROSITE" id="PS50042">
    <property type="entry name" value="CNMP_BINDING_3"/>
    <property type="match status" value="1"/>
</dbReference>
<sequence length="221" mass="25541">MNSQLLDIFKTHPKIKALFLTCPLHILETLEVQQFKAKSFQLFQEEVYDATYLIVSGQVKVYLLGPNGKSVVLAIYQPGMFIGEQEAILNCPYSASIINLTDIVVIKIENNIFRKWLKHDNNFATELIYNLSQQLFTLTKNTERFSLYTALEQIGQFLLHRQQSTRHQLKNEVNTSDRNINRVLKQLMTSGIISIHEGNIKVLDSKKLKEKLESEENRRGK</sequence>
<dbReference type="PANTHER" id="PTHR24567">
    <property type="entry name" value="CRP FAMILY TRANSCRIPTIONAL REGULATORY PROTEIN"/>
    <property type="match status" value="1"/>
</dbReference>
<proteinExistence type="predicted"/>
<dbReference type="PANTHER" id="PTHR24567:SF74">
    <property type="entry name" value="HTH-TYPE TRANSCRIPTIONAL REGULATOR ARCR"/>
    <property type="match status" value="1"/>
</dbReference>
<dbReference type="RefSeq" id="WP_077275492.1">
    <property type="nucleotide sequence ID" value="NZ_CP019609.1"/>
</dbReference>
<dbReference type="InterPro" id="IPR050397">
    <property type="entry name" value="Env_Response_Regulators"/>
</dbReference>
<keyword evidence="2" id="KW-1185">Reference proteome</keyword>
<reference evidence="1 2" key="1">
    <citation type="journal article" date="2010" name="Int. J. Syst. Evol. Microbiol.">
        <title>Vagococcus penaei sp. nov., isolated from spoilage microbiota of cooked shrimp (Penaeus vannamei).</title>
        <authorList>
            <person name="Jaffres E."/>
            <person name="Prevost H."/>
            <person name="Rossero A."/>
            <person name="Joffraud J.J."/>
            <person name="Dousset X."/>
        </authorList>
    </citation>
    <scope>NUCLEOTIDE SEQUENCE [LARGE SCALE GENOMIC DNA]</scope>
    <source>
        <strain evidence="1 2">CD276</strain>
    </source>
</reference>
<protein>
    <submittedName>
        <fullName evidence="1">Uncharacterized protein</fullName>
    </submittedName>
</protein>
<gene>
    <name evidence="1" type="ORF">BW732_03555</name>
</gene>
<dbReference type="GO" id="GO:0003700">
    <property type="term" value="F:DNA-binding transcription factor activity"/>
    <property type="evidence" value="ECO:0007669"/>
    <property type="project" value="TreeGrafter"/>
</dbReference>